<evidence type="ECO:0000313" key="6">
    <source>
        <dbReference type="EMBL" id="BBA30651.1"/>
    </source>
</evidence>
<evidence type="ECO:0000256" key="4">
    <source>
        <dbReference type="ARBA" id="ARBA00034121"/>
    </source>
</evidence>
<accession>A0A286P0V8</accession>
<dbReference type="Pfam" id="PF03973">
    <property type="entry name" value="Triabin"/>
    <property type="match status" value="1"/>
</dbReference>
<name>A0A286P0V8_9HEMI</name>
<dbReference type="EMBL" id="AB999697">
    <property type="protein sequence ID" value="BBA30651.1"/>
    <property type="molecule type" value="mRNA"/>
</dbReference>
<evidence type="ECO:0000256" key="5">
    <source>
        <dbReference type="SAM" id="SignalP"/>
    </source>
</evidence>
<sequence>MKTIIAVTFIGILTYACDEKSSERGPTECNVTAMANFDSEKYLKFFPAYTTHSKYKGLTVCRLFKSATKSCDTADTTIIGYYQLSDVGGIQNYEMVCSTSEEEYKKGQFFTECKTVKDSLFGDLRNSLSIKIYMSVDDTDYENYAIRYNCIKEEKGILDNYEVLQKNPTACGEINELIKEALNKRCENFDEFISMNTTYCQKHDISLKKEK</sequence>
<keyword evidence="2" id="KW-0964">Secreted</keyword>
<comment type="subcellular location">
    <subcellularLocation>
        <location evidence="1">Secreted</location>
    </subcellularLocation>
</comment>
<feature type="signal peptide" evidence="5">
    <location>
        <begin position="1"/>
        <end position="16"/>
    </location>
</feature>
<reference evidence="6" key="1">
    <citation type="journal article" date="2017" name="Acta Trop.">
        <title>Salivary gland transcripts of the kissing bug, Panstrongylus chinai, a vector of Chagas disease.</title>
        <authorList>
            <person name="Kato H."/>
            <person name="Jochim R.C."/>
            <person name="Gomez E.A."/>
            <person name="Tsunekawa S."/>
            <person name="Valenzuela J.G."/>
            <person name="Hashiguchi Y."/>
        </authorList>
    </citation>
    <scope>NUCLEOTIDE SEQUENCE</scope>
    <source>
        <tissue evidence="6">Salivary gland</tissue>
    </source>
</reference>
<dbReference type="InterPro" id="IPR012674">
    <property type="entry name" value="Calycin"/>
</dbReference>
<dbReference type="GO" id="GO:0030682">
    <property type="term" value="P:symbiont-mediated perturbation of host defenses"/>
    <property type="evidence" value="ECO:0007669"/>
    <property type="project" value="InterPro"/>
</dbReference>
<dbReference type="PROSITE" id="PS51257">
    <property type="entry name" value="PROKAR_LIPOPROTEIN"/>
    <property type="match status" value="1"/>
</dbReference>
<evidence type="ECO:0000256" key="2">
    <source>
        <dbReference type="ARBA" id="ARBA00022525"/>
    </source>
</evidence>
<dbReference type="Gene3D" id="2.40.128.20">
    <property type="match status" value="1"/>
</dbReference>
<keyword evidence="3 5" id="KW-0732">Signal</keyword>
<dbReference type="SUPFAM" id="SSF50814">
    <property type="entry name" value="Lipocalins"/>
    <property type="match status" value="1"/>
</dbReference>
<dbReference type="GO" id="GO:0005576">
    <property type="term" value="C:extracellular region"/>
    <property type="evidence" value="ECO:0007669"/>
    <property type="project" value="UniProtKB-SubCell"/>
</dbReference>
<organism evidence="6">
    <name type="scientific">Panstrongylus chinai</name>
    <dbReference type="NCBI Taxonomy" id="156444"/>
    <lineage>
        <taxon>Eukaryota</taxon>
        <taxon>Metazoa</taxon>
        <taxon>Ecdysozoa</taxon>
        <taxon>Arthropoda</taxon>
        <taxon>Hexapoda</taxon>
        <taxon>Insecta</taxon>
        <taxon>Pterygota</taxon>
        <taxon>Neoptera</taxon>
        <taxon>Paraneoptera</taxon>
        <taxon>Hemiptera</taxon>
        <taxon>Heteroptera</taxon>
        <taxon>Panheteroptera</taxon>
        <taxon>Cimicomorpha</taxon>
        <taxon>Reduviidae</taxon>
        <taxon>Triatominae</taxon>
        <taxon>Panstrongylus</taxon>
    </lineage>
</organism>
<evidence type="ECO:0000256" key="1">
    <source>
        <dbReference type="ARBA" id="ARBA00004613"/>
    </source>
</evidence>
<comment type="similarity">
    <text evidence="4">Belongs to the calycin superfamily. Triabin family.</text>
</comment>
<evidence type="ECO:0000256" key="3">
    <source>
        <dbReference type="ARBA" id="ARBA00022729"/>
    </source>
</evidence>
<feature type="chain" id="PRO_5012583643" evidence="5">
    <location>
        <begin position="17"/>
        <end position="211"/>
    </location>
</feature>
<dbReference type="InterPro" id="IPR005657">
    <property type="entry name" value="Triabi/Procalin"/>
</dbReference>
<protein>
    <submittedName>
        <fullName evidence="6">Pc85, similar to Td38,pallidipin-like salivary lipocalin</fullName>
    </submittedName>
</protein>
<proteinExistence type="evidence at transcript level"/>
<dbReference type="AlphaFoldDB" id="A0A286P0V8"/>